<evidence type="ECO:0000313" key="3">
    <source>
        <dbReference type="EMBL" id="ORW01220.1"/>
    </source>
</evidence>
<dbReference type="RefSeq" id="WP_045380830.1">
    <property type="nucleotide sequence ID" value="NZ_BBKA01000073.1"/>
</dbReference>
<dbReference type="InterPro" id="IPR003673">
    <property type="entry name" value="CoA-Trfase_fam_III"/>
</dbReference>
<dbReference type="InterPro" id="IPR050483">
    <property type="entry name" value="CoA-transferase_III_domain"/>
</dbReference>
<keyword evidence="4" id="KW-1185">Reference proteome</keyword>
<dbReference type="InterPro" id="IPR044855">
    <property type="entry name" value="CoA-Trfase_III_dom3_sf"/>
</dbReference>
<keyword evidence="1" id="KW-0808">Transferase</keyword>
<protein>
    <submittedName>
        <fullName evidence="3">Acyl-CoA hydratase</fullName>
    </submittedName>
</protein>
<evidence type="ECO:0000256" key="2">
    <source>
        <dbReference type="SAM" id="MobiDB-lite"/>
    </source>
</evidence>
<dbReference type="Gene3D" id="3.40.50.10540">
    <property type="entry name" value="Crotonobetainyl-coa:carnitine coa-transferase, domain 1"/>
    <property type="match status" value="2"/>
</dbReference>
<accession>A0A1X1XR02</accession>
<evidence type="ECO:0000313" key="4">
    <source>
        <dbReference type="Proteomes" id="UP000193487"/>
    </source>
</evidence>
<dbReference type="Proteomes" id="UP000193487">
    <property type="component" value="Unassembled WGS sequence"/>
</dbReference>
<dbReference type="Pfam" id="PF02515">
    <property type="entry name" value="CoA_transf_3"/>
    <property type="match status" value="2"/>
</dbReference>
<dbReference type="GO" id="GO:0008410">
    <property type="term" value="F:CoA-transferase activity"/>
    <property type="evidence" value="ECO:0007669"/>
    <property type="project" value="TreeGrafter"/>
</dbReference>
<dbReference type="PANTHER" id="PTHR48207">
    <property type="entry name" value="SUCCINATE--HYDROXYMETHYLGLUTARATE COA-TRANSFERASE"/>
    <property type="match status" value="1"/>
</dbReference>
<evidence type="ECO:0000256" key="1">
    <source>
        <dbReference type="ARBA" id="ARBA00022679"/>
    </source>
</evidence>
<feature type="region of interest" description="Disordered" evidence="2">
    <location>
        <begin position="356"/>
        <end position="385"/>
    </location>
</feature>
<dbReference type="InterPro" id="IPR023606">
    <property type="entry name" value="CoA-Trfase_III_dom_1_sf"/>
</dbReference>
<dbReference type="SUPFAM" id="SSF89796">
    <property type="entry name" value="CoA-transferase family III (CaiB/BaiF)"/>
    <property type="match status" value="2"/>
</dbReference>
<dbReference type="AlphaFoldDB" id="A0A1X1XR02"/>
<dbReference type="EMBL" id="LQPE01000142">
    <property type="protein sequence ID" value="ORW01220.1"/>
    <property type="molecule type" value="Genomic_DNA"/>
</dbReference>
<dbReference type="OrthoDB" id="9797653at2"/>
<proteinExistence type="predicted"/>
<name>A0A1X1XR02_9MYCO</name>
<sequence>MTGALAGLRVVELGSEITAPYCTKLLVDLGAEVHKIEVPPGDPLRRWGPFRGGKPNPDAGGLFEYLNAGKRGVIADLACPSDVTRVHKLIAHADMLVENLGPGVLDRPEWGLDQHSLARLNPQLVVVRISAFGQDGPLRDRQTTALTLQAASGWVNEREPGRPPVQAGARIPEYITGAYAAMGGLTALRVKAAVPDRPVEVDVSAFESLLCALPYPMLMAERLKSKGLPTNSKAAPMLGIVRAADGWIGINCLTGQHWLDVCAMVGLPEFGEHQLAIMLGGPERDEFFAKAQPWLDQLSVDDIVELAQAMRIPAAPVTDGASILNCPQYAERGFFIESQAGGGSFIRPGAPFRPSKTPALAPASAPRLGASSPTTDRAANRGDAVPSAADPALPFAGLKILDLSTFWAGAYLTCYFGAFGADVVKVESIQRPDGHRYSGALLREGDDWYERGPLWQGTNLNKRDVTLDLNTVEGRELAVRLAAEADVVVENFSPRVVEQFGLDYDSLVKVNPKIIMVRMPGFGLAGPWRNYVGWALNIEQLSGMSAATGYPDGPPCNLQGPADPLAGVHASVALLAALSHRERTGEGQLIEVAQIEVGAAVTAEPVIEYSMTGAIRGREGNRHREFVQGVYPCRGEDEWVALSVRDDSDWMALADAMERPELHHDPRFCSGETRLAHHDEFDRLMSDWTRTRTADDVAEVLSARGIPAERILTPDRMYDVPQLDARGFYEEMTHPLTGHHRYPGWPFRITPGPSRQHRMVPPTLGQHNAEVLTGIGVTDAQLSELAERQVIGQRLLNG</sequence>
<comment type="caution">
    <text evidence="3">The sequence shown here is derived from an EMBL/GenBank/DDBJ whole genome shotgun (WGS) entry which is preliminary data.</text>
</comment>
<reference evidence="3 4" key="1">
    <citation type="submission" date="2016-01" db="EMBL/GenBank/DDBJ databases">
        <title>The new phylogeny of the genus Mycobacterium.</title>
        <authorList>
            <person name="Tarcisio F."/>
            <person name="Conor M."/>
            <person name="Antonella G."/>
            <person name="Elisabetta G."/>
            <person name="Giulia F.S."/>
            <person name="Sara T."/>
            <person name="Anna F."/>
            <person name="Clotilde B."/>
            <person name="Roberto B."/>
            <person name="Veronica D.S."/>
            <person name="Fabio R."/>
            <person name="Monica P."/>
            <person name="Olivier J."/>
            <person name="Enrico T."/>
            <person name="Nicola S."/>
        </authorList>
    </citation>
    <scope>NUCLEOTIDE SEQUENCE [LARGE SCALE GENOMIC DNA]</scope>
    <source>
        <strain evidence="3 4">DSM 45166</strain>
    </source>
</reference>
<gene>
    <name evidence="3" type="ORF">AWC14_08885</name>
</gene>
<dbReference type="Gene3D" id="3.30.1540.10">
    <property type="entry name" value="formyl-coa transferase, domain 3"/>
    <property type="match status" value="2"/>
</dbReference>
<organism evidence="3 4">
    <name type="scientific">Mycobacterium kyorinense</name>
    <dbReference type="NCBI Taxonomy" id="487514"/>
    <lineage>
        <taxon>Bacteria</taxon>
        <taxon>Bacillati</taxon>
        <taxon>Actinomycetota</taxon>
        <taxon>Actinomycetes</taxon>
        <taxon>Mycobacteriales</taxon>
        <taxon>Mycobacteriaceae</taxon>
        <taxon>Mycobacterium</taxon>
    </lineage>
</organism>
<dbReference type="PANTHER" id="PTHR48207:SF3">
    <property type="entry name" value="SUCCINATE--HYDROXYMETHYLGLUTARATE COA-TRANSFERASE"/>
    <property type="match status" value="1"/>
</dbReference>